<comment type="caution">
    <text evidence="1">The sequence shown here is derived from an EMBL/GenBank/DDBJ whole genome shotgun (WGS) entry which is preliminary data.</text>
</comment>
<name>A0A931FCU1_9ACTN</name>
<organism evidence="1 2">
    <name type="scientific">Streptacidiphilus fuscans</name>
    <dbReference type="NCBI Taxonomy" id="2789292"/>
    <lineage>
        <taxon>Bacteria</taxon>
        <taxon>Bacillati</taxon>
        <taxon>Actinomycetota</taxon>
        <taxon>Actinomycetes</taxon>
        <taxon>Kitasatosporales</taxon>
        <taxon>Streptomycetaceae</taxon>
        <taxon>Streptacidiphilus</taxon>
    </lineage>
</organism>
<dbReference type="Proteomes" id="UP000657385">
    <property type="component" value="Unassembled WGS sequence"/>
</dbReference>
<keyword evidence="2" id="KW-1185">Reference proteome</keyword>
<dbReference type="EMBL" id="JADPRT010000001">
    <property type="protein sequence ID" value="MBF9066846.1"/>
    <property type="molecule type" value="Genomic_DNA"/>
</dbReference>
<gene>
    <name evidence="1" type="ORF">I2501_02180</name>
</gene>
<reference evidence="1" key="1">
    <citation type="submission" date="2020-11" db="EMBL/GenBank/DDBJ databases">
        <title>Isolation and identification of active actinomycetes.</title>
        <authorList>
            <person name="Yu B."/>
        </authorList>
    </citation>
    <scope>NUCLEOTIDE SEQUENCE</scope>
    <source>
        <strain evidence="1">NEAU-YB345</strain>
    </source>
</reference>
<dbReference type="AlphaFoldDB" id="A0A931FCU1"/>
<proteinExistence type="predicted"/>
<evidence type="ECO:0000313" key="1">
    <source>
        <dbReference type="EMBL" id="MBF9066846.1"/>
    </source>
</evidence>
<accession>A0A931FCU1</accession>
<evidence type="ECO:0000313" key="2">
    <source>
        <dbReference type="Proteomes" id="UP000657385"/>
    </source>
</evidence>
<sequence>MPISTRLEGRIRRDFSELGSAAEVLRILDDLPDAAGYGAEMLGSERLQTAIVLLAQGTIRQLEAAVQLAKTDWRDVLVAAELADADWPARLDAELGPEAA</sequence>
<protein>
    <submittedName>
        <fullName evidence="1">Uncharacterized protein</fullName>
    </submittedName>
</protein>